<dbReference type="STRING" id="104663.SAMN04488121_101925"/>
<proteinExistence type="predicted"/>
<dbReference type="PROSITE" id="PS51257">
    <property type="entry name" value="PROKAR_LIPOPROTEIN"/>
    <property type="match status" value="1"/>
</dbReference>
<dbReference type="Pfam" id="PF12771">
    <property type="entry name" value="SusD-like_2"/>
    <property type="match status" value="1"/>
</dbReference>
<dbReference type="EMBL" id="FNBN01000001">
    <property type="protein sequence ID" value="SDF14434.1"/>
    <property type="molecule type" value="Genomic_DNA"/>
</dbReference>
<protein>
    <submittedName>
        <fullName evidence="1">Starch-binding associating with outer membrane</fullName>
    </submittedName>
</protein>
<dbReference type="RefSeq" id="WP_089829036.1">
    <property type="nucleotide sequence ID" value="NZ_FNBN01000001.1"/>
</dbReference>
<dbReference type="SUPFAM" id="SSF48452">
    <property type="entry name" value="TPR-like"/>
    <property type="match status" value="1"/>
</dbReference>
<evidence type="ECO:0000313" key="1">
    <source>
        <dbReference type="EMBL" id="SDF14434.1"/>
    </source>
</evidence>
<organism evidence="1 2">
    <name type="scientific">Chitinophaga filiformis</name>
    <name type="common">Myxococcus filiformis</name>
    <name type="synonym">Flexibacter filiformis</name>
    <dbReference type="NCBI Taxonomy" id="104663"/>
    <lineage>
        <taxon>Bacteria</taxon>
        <taxon>Pseudomonadati</taxon>
        <taxon>Bacteroidota</taxon>
        <taxon>Chitinophagia</taxon>
        <taxon>Chitinophagales</taxon>
        <taxon>Chitinophagaceae</taxon>
        <taxon>Chitinophaga</taxon>
    </lineage>
</organism>
<dbReference type="Proteomes" id="UP000199045">
    <property type="component" value="Unassembled WGS sequence"/>
</dbReference>
<evidence type="ECO:0000313" key="2">
    <source>
        <dbReference type="Proteomes" id="UP000199045"/>
    </source>
</evidence>
<dbReference type="Gene3D" id="1.25.40.390">
    <property type="match status" value="1"/>
</dbReference>
<name>A0A1G7IPG0_CHIFI</name>
<accession>A0A1G7IPG0</accession>
<dbReference type="AlphaFoldDB" id="A0A1G7IPG0"/>
<dbReference type="InterPro" id="IPR041662">
    <property type="entry name" value="SusD-like_2"/>
</dbReference>
<sequence length="488" mass="54076">MTKKNILIRSAAGFLTALSLTITGCSNFLDINDNPNLAESAEPALILPSSQAAIAMVVGCQFQIYGGIWNQYWTQNFGNSQYKSIEQYLIQGSSFDRPWSTLYADAMTDLQLIINKSGEERYRQYAAISLLMKAYDLQLLTDAFGDIPLKDALQGESNENYAPHYDAQAEVYDSIFAMIDRAKGWIDPESAFLPGSEDLIFGGDMDQWTRFANTLKLRAYLRLSYVNAGKAEAGIKALGTSGAEFLTEDAKIDYITTGSNNNPLYAELFALGQYRQLRASNTLFKQMQSRNDPRINVYFQTLSVGGTLIRRGMDQASYDVGPNGSTPATIFGADPLNEAAATAPVKFISSYESYFLQAEAAARGWLTGNAATLYQQGIQASFDAYNATPGTYITTQVAAFPATGVEAQVEAIQIQKYFAMALNQNFEAWTEWRRTGYPKDFFVKPVTGTLPAGTYPVRFLYPNTELTRNPNFPGAKTITDKVWWDTKD</sequence>
<reference evidence="1 2" key="1">
    <citation type="submission" date="2016-10" db="EMBL/GenBank/DDBJ databases">
        <authorList>
            <person name="de Groot N.N."/>
        </authorList>
    </citation>
    <scope>NUCLEOTIDE SEQUENCE [LARGE SCALE GENOMIC DNA]</scope>
    <source>
        <strain evidence="1 2">DSM 527</strain>
    </source>
</reference>
<gene>
    <name evidence="1" type="ORF">SAMN04488121_101925</name>
</gene>
<dbReference type="InterPro" id="IPR011990">
    <property type="entry name" value="TPR-like_helical_dom_sf"/>
</dbReference>
<dbReference type="OrthoDB" id="614457at2"/>